<dbReference type="Gene3D" id="3.40.630.30">
    <property type="match status" value="1"/>
</dbReference>
<organism evidence="1">
    <name type="scientific">mine drainage metagenome</name>
    <dbReference type="NCBI Taxonomy" id="410659"/>
    <lineage>
        <taxon>unclassified sequences</taxon>
        <taxon>metagenomes</taxon>
        <taxon>ecological metagenomes</taxon>
    </lineage>
</organism>
<comment type="caution">
    <text evidence="1">The sequence shown here is derived from an EMBL/GenBank/DDBJ whole genome shotgun (WGS) entry which is preliminary data.</text>
</comment>
<dbReference type="SUPFAM" id="SSF55729">
    <property type="entry name" value="Acyl-CoA N-acyltransferases (Nat)"/>
    <property type="match status" value="1"/>
</dbReference>
<accession>T1BJ00</accession>
<dbReference type="InterPro" id="IPR016181">
    <property type="entry name" value="Acyl_CoA_acyltransferase"/>
</dbReference>
<evidence type="ECO:0008006" key="2">
    <source>
        <dbReference type="Google" id="ProtNLM"/>
    </source>
</evidence>
<dbReference type="AlphaFoldDB" id="T1BJ00"/>
<evidence type="ECO:0000313" key="1">
    <source>
        <dbReference type="EMBL" id="EQD53099.1"/>
    </source>
</evidence>
<name>T1BJ00_9ZZZZ</name>
<reference evidence="1" key="2">
    <citation type="journal article" date="2014" name="ISME J.">
        <title>Microbial stratification in low pH oxic and suboxic macroscopic growths along an acid mine drainage.</title>
        <authorList>
            <person name="Mendez-Garcia C."/>
            <person name="Mesa V."/>
            <person name="Sprenger R.R."/>
            <person name="Richter M."/>
            <person name="Diez M.S."/>
            <person name="Solano J."/>
            <person name="Bargiela R."/>
            <person name="Golyshina O.V."/>
            <person name="Manteca A."/>
            <person name="Ramos J.L."/>
            <person name="Gallego J.R."/>
            <person name="Llorente I."/>
            <person name="Martins Dos Santos V.A."/>
            <person name="Jensen O.N."/>
            <person name="Pelaez A.I."/>
            <person name="Sanchez J."/>
            <person name="Ferrer M."/>
        </authorList>
    </citation>
    <scope>NUCLEOTIDE SEQUENCE</scope>
</reference>
<sequence length="166" mass="19470">MAKLHEFRQVFHRYVLVPVFQETTEDLRRQVVEFWMREGALRDRAEAERRAHELVYVITDEHEDIVGVCTTQLATSVRLRRSVYFLRLYVRPSDRASGLPQEVIRCAWHLLKDRTPPGGPDGARIVGENTKLARPGMMRVFSRRGWRYLGLNAHQLPVWEKPFSKS</sequence>
<protein>
    <recommendedName>
        <fullName evidence="2">N-acetyltransferase domain-containing protein</fullName>
    </recommendedName>
</protein>
<dbReference type="EMBL" id="AUZY01006824">
    <property type="protein sequence ID" value="EQD53099.1"/>
    <property type="molecule type" value="Genomic_DNA"/>
</dbReference>
<gene>
    <name evidence="1" type="ORF">B1B_10426</name>
</gene>
<proteinExistence type="predicted"/>
<reference evidence="1" key="1">
    <citation type="submission" date="2013-08" db="EMBL/GenBank/DDBJ databases">
        <authorList>
            <person name="Mendez C."/>
            <person name="Richter M."/>
            <person name="Ferrer M."/>
            <person name="Sanchez J."/>
        </authorList>
    </citation>
    <scope>NUCLEOTIDE SEQUENCE</scope>
</reference>